<dbReference type="InterPro" id="IPR025748">
    <property type="entry name" value="PrcB_C_dom"/>
</dbReference>
<keyword evidence="4" id="KW-1185">Reference proteome</keyword>
<reference evidence="4" key="1">
    <citation type="journal article" date="2019" name="Int. J. Syst. Evol. Microbiol.">
        <title>The Global Catalogue of Microorganisms (GCM) 10K type strain sequencing project: providing services to taxonomists for standard genome sequencing and annotation.</title>
        <authorList>
            <consortium name="The Broad Institute Genomics Platform"/>
            <consortium name="The Broad Institute Genome Sequencing Center for Infectious Disease"/>
            <person name="Wu L."/>
            <person name="Ma J."/>
        </authorList>
    </citation>
    <scope>NUCLEOTIDE SEQUENCE [LARGE SCALE GENOMIC DNA]</scope>
    <source>
        <strain evidence="4">JCM 14368</strain>
    </source>
</reference>
<evidence type="ECO:0000313" key="4">
    <source>
        <dbReference type="Proteomes" id="UP001500191"/>
    </source>
</evidence>
<dbReference type="GO" id="GO:0006508">
    <property type="term" value="P:proteolysis"/>
    <property type="evidence" value="ECO:0007669"/>
    <property type="project" value="UniProtKB-KW"/>
</dbReference>
<sequence>MIKATFSRRSDSLPKLGSMTRTPHKTLPGAALLGVSLLSACTMTAPGNLRVHEALLYGGTQERIVWVYGTLGQGSQSSVKLGAATADLRSQVNDPLALDGTLSVNGKATYRAPTTATTQKLSVTRRTDGTFNVTPLPGAALSAVYFTDGQTWTKLNGTSGVVTGTRSDGLNGAGQLSSAEATALGKALLGQGPLAVGVLESAGIPDPALTVEPAPTEYQRTGLYVLPNVPTQTAVSPTPGTPQRPTLPGSGTPPAVSLPGAAVTFTEIAAGSQATATALSVQTARTDAEARTLYAAAYGRQTGVPTPAALNGSTLVGVFLGQRATGGYSVRVTGASVSGGTLTLAVQVKAPAPNSFTTQAITSPWAIVRVPGSFTRVNVVDENGQPLRAEGGGTNR</sequence>
<dbReference type="EMBL" id="BAAADB010000015">
    <property type="protein sequence ID" value="GAA0511563.1"/>
    <property type="molecule type" value="Genomic_DNA"/>
</dbReference>
<evidence type="ECO:0000259" key="2">
    <source>
        <dbReference type="Pfam" id="PF14343"/>
    </source>
</evidence>
<feature type="compositionally biased region" description="Polar residues" evidence="1">
    <location>
        <begin position="230"/>
        <end position="244"/>
    </location>
</feature>
<evidence type="ECO:0000256" key="1">
    <source>
        <dbReference type="SAM" id="MobiDB-lite"/>
    </source>
</evidence>
<proteinExistence type="predicted"/>
<gene>
    <name evidence="3" type="ORF">GCM10008937_19250</name>
</gene>
<feature type="region of interest" description="Disordered" evidence="1">
    <location>
        <begin position="1"/>
        <end position="22"/>
    </location>
</feature>
<keyword evidence="3" id="KW-0645">Protease</keyword>
<accession>A0ABP3M2A6</accession>
<dbReference type="Proteomes" id="UP001500191">
    <property type="component" value="Unassembled WGS sequence"/>
</dbReference>
<feature type="region of interest" description="Disordered" evidence="1">
    <location>
        <begin position="230"/>
        <end position="252"/>
    </location>
</feature>
<comment type="caution">
    <text evidence="3">The sequence shown here is derived from an EMBL/GenBank/DDBJ whole genome shotgun (WGS) entry which is preliminary data.</text>
</comment>
<name>A0ABP3M2A6_9DEIO</name>
<feature type="domain" description="PrcB C-terminal" evidence="2">
    <location>
        <begin position="315"/>
        <end position="371"/>
    </location>
</feature>
<dbReference type="Pfam" id="PF14343">
    <property type="entry name" value="PrcB_C"/>
    <property type="match status" value="1"/>
</dbReference>
<dbReference type="GO" id="GO:0008233">
    <property type="term" value="F:peptidase activity"/>
    <property type="evidence" value="ECO:0007669"/>
    <property type="project" value="UniProtKB-KW"/>
</dbReference>
<keyword evidence="3" id="KW-0378">Hydrolase</keyword>
<organism evidence="3 4">
    <name type="scientific">Deinococcus depolymerans</name>
    <dbReference type="NCBI Taxonomy" id="392408"/>
    <lineage>
        <taxon>Bacteria</taxon>
        <taxon>Thermotogati</taxon>
        <taxon>Deinococcota</taxon>
        <taxon>Deinococci</taxon>
        <taxon>Deinococcales</taxon>
        <taxon>Deinococcaceae</taxon>
        <taxon>Deinococcus</taxon>
    </lineage>
</organism>
<protein>
    <submittedName>
        <fullName evidence="3">Protease complex subunit PrcB family protein</fullName>
    </submittedName>
</protein>
<evidence type="ECO:0000313" key="3">
    <source>
        <dbReference type="EMBL" id="GAA0511563.1"/>
    </source>
</evidence>